<organism evidence="5">
    <name type="scientific">Haemonchus placei</name>
    <name type="common">Barber's pole worm</name>
    <dbReference type="NCBI Taxonomy" id="6290"/>
    <lineage>
        <taxon>Eukaryota</taxon>
        <taxon>Metazoa</taxon>
        <taxon>Ecdysozoa</taxon>
        <taxon>Nematoda</taxon>
        <taxon>Chromadorea</taxon>
        <taxon>Rhabditida</taxon>
        <taxon>Rhabditina</taxon>
        <taxon>Rhabditomorpha</taxon>
        <taxon>Strongyloidea</taxon>
        <taxon>Trichostrongylidae</taxon>
        <taxon>Haemonchus</taxon>
    </lineage>
</organism>
<sequence length="138" mass="15909">MILAVEGVPPRSVDGITPIPFDKINPRANEFRRLDTDGDDQISFTEFILGDQRYIERQSAAFHKLDTDGNGVVSRGEYDAYYKRIDEERRNNDMERDRFFDGFVGSHHDPIQFASSSDHDSHYHDIAPVCDPVKENEF</sequence>
<dbReference type="SUPFAM" id="SSF47473">
    <property type="entry name" value="EF-hand"/>
    <property type="match status" value="1"/>
</dbReference>
<dbReference type="Pfam" id="PF13202">
    <property type="entry name" value="EF-hand_5"/>
    <property type="match status" value="2"/>
</dbReference>
<reference evidence="3 4" key="2">
    <citation type="submission" date="2018-11" db="EMBL/GenBank/DDBJ databases">
        <authorList>
            <consortium name="Pathogen Informatics"/>
        </authorList>
    </citation>
    <scope>NUCLEOTIDE SEQUENCE [LARGE SCALE GENOMIC DNA]</scope>
    <source>
        <strain evidence="3 4">MHpl1</strain>
    </source>
</reference>
<dbReference type="OrthoDB" id="2122982at2759"/>
<protein>
    <submittedName>
        <fullName evidence="5">EF-hand domain-containing protein</fullName>
    </submittedName>
</protein>
<dbReference type="WBParaSite" id="HPLM_0001461101-mRNA-1">
    <property type="protein sequence ID" value="HPLM_0001461101-mRNA-1"/>
    <property type="gene ID" value="HPLM_0001461101"/>
</dbReference>
<gene>
    <name evidence="3" type="ORF">HPLM_LOCUS14603</name>
</gene>
<dbReference type="EMBL" id="UZAF01018627">
    <property type="protein sequence ID" value="VDO53385.1"/>
    <property type="molecule type" value="Genomic_DNA"/>
</dbReference>
<evidence type="ECO:0000259" key="2">
    <source>
        <dbReference type="PROSITE" id="PS50222"/>
    </source>
</evidence>
<dbReference type="AlphaFoldDB" id="A0A0N4WST0"/>
<dbReference type="InterPro" id="IPR018247">
    <property type="entry name" value="EF_Hand_1_Ca_BS"/>
</dbReference>
<reference evidence="5" key="1">
    <citation type="submission" date="2017-02" db="UniProtKB">
        <authorList>
            <consortium name="WormBaseParasite"/>
        </authorList>
    </citation>
    <scope>IDENTIFICATION</scope>
</reference>
<evidence type="ECO:0000313" key="5">
    <source>
        <dbReference type="WBParaSite" id="HPLM_0001461101-mRNA-1"/>
    </source>
</evidence>
<keyword evidence="1" id="KW-0106">Calcium</keyword>
<keyword evidence="4" id="KW-1185">Reference proteome</keyword>
<evidence type="ECO:0000313" key="3">
    <source>
        <dbReference type="EMBL" id="VDO53385.1"/>
    </source>
</evidence>
<dbReference type="PROSITE" id="PS00018">
    <property type="entry name" value="EF_HAND_1"/>
    <property type="match status" value="1"/>
</dbReference>
<dbReference type="OMA" id="CQITPVP"/>
<dbReference type="PROSITE" id="PS50222">
    <property type="entry name" value="EF_HAND_2"/>
    <property type="match status" value="1"/>
</dbReference>
<evidence type="ECO:0000313" key="4">
    <source>
        <dbReference type="Proteomes" id="UP000268014"/>
    </source>
</evidence>
<dbReference type="InterPro" id="IPR011992">
    <property type="entry name" value="EF-hand-dom_pair"/>
</dbReference>
<evidence type="ECO:0000256" key="1">
    <source>
        <dbReference type="ARBA" id="ARBA00022837"/>
    </source>
</evidence>
<accession>A0A0N4WST0</accession>
<dbReference type="Proteomes" id="UP000268014">
    <property type="component" value="Unassembled WGS sequence"/>
</dbReference>
<dbReference type="GO" id="GO:0005509">
    <property type="term" value="F:calcium ion binding"/>
    <property type="evidence" value="ECO:0007669"/>
    <property type="project" value="InterPro"/>
</dbReference>
<feature type="domain" description="EF-hand" evidence="2">
    <location>
        <begin position="53"/>
        <end position="88"/>
    </location>
</feature>
<dbReference type="Gene3D" id="1.10.238.10">
    <property type="entry name" value="EF-hand"/>
    <property type="match status" value="1"/>
</dbReference>
<dbReference type="InterPro" id="IPR002048">
    <property type="entry name" value="EF_hand_dom"/>
</dbReference>
<name>A0A0N4WST0_HAEPC</name>
<proteinExistence type="predicted"/>